<sequence length="153" mass="17373">MVGGVFKSIGSNDTNASFGKRPAVVKECDDCNPHLRSFYFSSVDFAISDGNRIGFWDDKWLGYYMWKSWARSCAEDLEKWPNCNQWPSLQLVGGMFVQRIVGAMDLPKPAHSSAALRFMWREIKMKVSMGKLKMCQRYVCAMIDILALSALLV</sequence>
<reference evidence="2" key="1">
    <citation type="journal article" date="2020" name="Nat. Commun.">
        <title>Genome assembly of wild tea tree DASZ reveals pedigree and selection history of tea varieties.</title>
        <authorList>
            <person name="Zhang W."/>
            <person name="Zhang Y."/>
            <person name="Qiu H."/>
            <person name="Guo Y."/>
            <person name="Wan H."/>
            <person name="Zhang X."/>
            <person name="Scossa F."/>
            <person name="Alseekh S."/>
            <person name="Zhang Q."/>
            <person name="Wang P."/>
            <person name="Xu L."/>
            <person name="Schmidt M.H."/>
            <person name="Jia X."/>
            <person name="Li D."/>
            <person name="Zhu A."/>
            <person name="Guo F."/>
            <person name="Chen W."/>
            <person name="Ni D."/>
            <person name="Usadel B."/>
            <person name="Fernie A.R."/>
            <person name="Wen W."/>
        </authorList>
    </citation>
    <scope>NUCLEOTIDE SEQUENCE [LARGE SCALE GENOMIC DNA]</scope>
    <source>
        <strain evidence="2">cv. G240</strain>
    </source>
</reference>
<dbReference type="AlphaFoldDB" id="A0A7J7HGT9"/>
<proteinExistence type="predicted"/>
<gene>
    <name evidence="1" type="ORF">HYC85_010074</name>
</gene>
<dbReference type="EMBL" id="JACBKZ010000004">
    <property type="protein sequence ID" value="KAF5952130.1"/>
    <property type="molecule type" value="Genomic_DNA"/>
</dbReference>
<evidence type="ECO:0000313" key="1">
    <source>
        <dbReference type="EMBL" id="KAF5952130.1"/>
    </source>
</evidence>
<protein>
    <submittedName>
        <fullName evidence="1">Uncharacterized protein</fullName>
    </submittedName>
</protein>
<keyword evidence="2" id="KW-1185">Reference proteome</keyword>
<comment type="caution">
    <text evidence="1">The sequence shown here is derived from an EMBL/GenBank/DDBJ whole genome shotgun (WGS) entry which is preliminary data.</text>
</comment>
<accession>A0A7J7HGT9</accession>
<dbReference type="Proteomes" id="UP000593564">
    <property type="component" value="Unassembled WGS sequence"/>
</dbReference>
<name>A0A7J7HGT9_CAMSI</name>
<organism evidence="1 2">
    <name type="scientific">Camellia sinensis</name>
    <name type="common">Tea plant</name>
    <name type="synonym">Thea sinensis</name>
    <dbReference type="NCBI Taxonomy" id="4442"/>
    <lineage>
        <taxon>Eukaryota</taxon>
        <taxon>Viridiplantae</taxon>
        <taxon>Streptophyta</taxon>
        <taxon>Embryophyta</taxon>
        <taxon>Tracheophyta</taxon>
        <taxon>Spermatophyta</taxon>
        <taxon>Magnoliopsida</taxon>
        <taxon>eudicotyledons</taxon>
        <taxon>Gunneridae</taxon>
        <taxon>Pentapetalae</taxon>
        <taxon>asterids</taxon>
        <taxon>Ericales</taxon>
        <taxon>Theaceae</taxon>
        <taxon>Camellia</taxon>
    </lineage>
</organism>
<evidence type="ECO:0000313" key="2">
    <source>
        <dbReference type="Proteomes" id="UP000593564"/>
    </source>
</evidence>
<reference evidence="1 2" key="2">
    <citation type="submission" date="2020-07" db="EMBL/GenBank/DDBJ databases">
        <title>Genome assembly of wild tea tree DASZ reveals pedigree and selection history of tea varieties.</title>
        <authorList>
            <person name="Zhang W."/>
        </authorList>
    </citation>
    <scope>NUCLEOTIDE SEQUENCE [LARGE SCALE GENOMIC DNA]</scope>
    <source>
        <strain evidence="2">cv. G240</strain>
        <tissue evidence="1">Leaf</tissue>
    </source>
</reference>